<evidence type="ECO:0000313" key="4">
    <source>
        <dbReference type="Proteomes" id="UP000542776"/>
    </source>
</evidence>
<feature type="chain" id="PRO_5030842767" evidence="2">
    <location>
        <begin position="23"/>
        <end position="355"/>
    </location>
</feature>
<dbReference type="Proteomes" id="UP000542776">
    <property type="component" value="Unassembled WGS sequence"/>
</dbReference>
<dbReference type="PROSITE" id="PS51257">
    <property type="entry name" value="PROKAR_LIPOPROTEIN"/>
    <property type="match status" value="1"/>
</dbReference>
<evidence type="ECO:0000313" key="3">
    <source>
        <dbReference type="EMBL" id="MBB3998953.1"/>
    </source>
</evidence>
<name>A0A7W6MKD4_9HYPH</name>
<protein>
    <submittedName>
        <fullName evidence="3">Curli biogenesis system outer membrane secretion channel CsgG</fullName>
    </submittedName>
</protein>
<keyword evidence="4" id="KW-1185">Reference proteome</keyword>
<evidence type="ECO:0000256" key="1">
    <source>
        <dbReference type="SAM" id="MobiDB-lite"/>
    </source>
</evidence>
<sequence length="355" mass="36653">MRSLAPRLVSLFAALAGLSACAGAPGVAGSTSNAKLVQGPPISDIVTPFDKALTCLNGRIVRKLVFSVGAVLDQTGKESFTDGGVGKFVTQGAGDMIQSALFKAGATVVNRRDPRVMTTEAEWRIRDTTRQIPSNFYITGSINSLDFIPGSGAEVEVAGVGAKYRQNRILVGLDLAMTDANSGLIVANVPLQKQIFASEAGIGVGRFIGDQLTNIDFGGREREAIHFALRQMLNLATFELLTQVMAANNFADCRTFVDRGHGYVDHTRTAEAVAALAKAKAAAKAVGAPPPGVAAPIPPGSRTPAGPASMPSAAPAAARAEKPYSGASGSFPGSGGGKAETETTEQAKAQAILTQ</sequence>
<evidence type="ECO:0000256" key="2">
    <source>
        <dbReference type="SAM" id="SignalP"/>
    </source>
</evidence>
<dbReference type="Gene3D" id="3.40.50.10610">
    <property type="entry name" value="ABC-type transport auxiliary lipoprotein component"/>
    <property type="match status" value="1"/>
</dbReference>
<dbReference type="InterPro" id="IPR005534">
    <property type="entry name" value="Curli_assmbl/transp-comp_CsgG"/>
</dbReference>
<dbReference type="GO" id="GO:0030288">
    <property type="term" value="C:outer membrane-bounded periplasmic space"/>
    <property type="evidence" value="ECO:0007669"/>
    <property type="project" value="InterPro"/>
</dbReference>
<dbReference type="AlphaFoldDB" id="A0A7W6MKD4"/>
<gene>
    <name evidence="3" type="ORF">GGR04_002808</name>
</gene>
<feature type="region of interest" description="Disordered" evidence="1">
    <location>
        <begin position="287"/>
        <end position="355"/>
    </location>
</feature>
<dbReference type="RefSeq" id="WP_210291792.1">
    <property type="nucleotide sequence ID" value="NZ_JACIEK010000007.1"/>
</dbReference>
<proteinExistence type="predicted"/>
<feature type="signal peptide" evidence="2">
    <location>
        <begin position="1"/>
        <end position="22"/>
    </location>
</feature>
<organism evidence="3 4">
    <name type="scientific">Aureimonas pseudogalii</name>
    <dbReference type="NCBI Taxonomy" id="1744844"/>
    <lineage>
        <taxon>Bacteria</taxon>
        <taxon>Pseudomonadati</taxon>
        <taxon>Pseudomonadota</taxon>
        <taxon>Alphaproteobacteria</taxon>
        <taxon>Hyphomicrobiales</taxon>
        <taxon>Aurantimonadaceae</taxon>
        <taxon>Aureimonas</taxon>
    </lineage>
</organism>
<feature type="compositionally biased region" description="Polar residues" evidence="1">
    <location>
        <begin position="344"/>
        <end position="355"/>
    </location>
</feature>
<keyword evidence="2" id="KW-0732">Signal</keyword>
<feature type="compositionally biased region" description="Pro residues" evidence="1">
    <location>
        <begin position="288"/>
        <end position="301"/>
    </location>
</feature>
<feature type="compositionally biased region" description="Low complexity" evidence="1">
    <location>
        <begin position="304"/>
        <end position="318"/>
    </location>
</feature>
<reference evidence="3 4" key="1">
    <citation type="submission" date="2020-08" db="EMBL/GenBank/DDBJ databases">
        <title>Genomic Encyclopedia of Type Strains, Phase IV (KMG-IV): sequencing the most valuable type-strain genomes for metagenomic binning, comparative biology and taxonomic classification.</title>
        <authorList>
            <person name="Goeker M."/>
        </authorList>
    </citation>
    <scope>NUCLEOTIDE SEQUENCE [LARGE SCALE GENOMIC DNA]</scope>
    <source>
        <strain evidence="3 4">DSM 102238</strain>
    </source>
</reference>
<dbReference type="EMBL" id="JACIEK010000007">
    <property type="protein sequence ID" value="MBB3998953.1"/>
    <property type="molecule type" value="Genomic_DNA"/>
</dbReference>
<comment type="caution">
    <text evidence="3">The sequence shown here is derived from an EMBL/GenBank/DDBJ whole genome shotgun (WGS) entry which is preliminary data.</text>
</comment>
<accession>A0A7W6MKD4</accession>
<dbReference type="Pfam" id="PF03783">
    <property type="entry name" value="CsgG"/>
    <property type="match status" value="1"/>
</dbReference>